<name>A0A9Q1C3K1_HOLLE</name>
<dbReference type="Proteomes" id="UP001152320">
    <property type="component" value="Chromosome 8"/>
</dbReference>
<dbReference type="PANTHER" id="PTHR31025:SF9">
    <property type="entry name" value="SI:DKEY-286J15.1"/>
    <property type="match status" value="1"/>
</dbReference>
<keyword evidence="3" id="KW-1185">Reference proteome</keyword>
<dbReference type="PANTHER" id="PTHR31025">
    <property type="entry name" value="SI:CH211-196P9.1-RELATED"/>
    <property type="match status" value="1"/>
</dbReference>
<evidence type="ECO:0000256" key="1">
    <source>
        <dbReference type="SAM" id="MobiDB-lite"/>
    </source>
</evidence>
<proteinExistence type="predicted"/>
<accession>A0A9Q1C3K1</accession>
<comment type="caution">
    <text evidence="2">The sequence shown here is derived from an EMBL/GenBank/DDBJ whole genome shotgun (WGS) entry which is preliminary data.</text>
</comment>
<feature type="region of interest" description="Disordered" evidence="1">
    <location>
        <begin position="147"/>
        <end position="169"/>
    </location>
</feature>
<gene>
    <name evidence="2" type="ORF">HOLleu_18273</name>
</gene>
<evidence type="ECO:0000313" key="2">
    <source>
        <dbReference type="EMBL" id="KAJ8037459.1"/>
    </source>
</evidence>
<organism evidence="2 3">
    <name type="scientific">Holothuria leucospilota</name>
    <name type="common">Black long sea cucumber</name>
    <name type="synonym">Mertensiothuria leucospilota</name>
    <dbReference type="NCBI Taxonomy" id="206669"/>
    <lineage>
        <taxon>Eukaryota</taxon>
        <taxon>Metazoa</taxon>
        <taxon>Echinodermata</taxon>
        <taxon>Eleutherozoa</taxon>
        <taxon>Echinozoa</taxon>
        <taxon>Holothuroidea</taxon>
        <taxon>Aspidochirotacea</taxon>
        <taxon>Aspidochirotida</taxon>
        <taxon>Holothuriidae</taxon>
        <taxon>Holothuria</taxon>
    </lineage>
</organism>
<protein>
    <submittedName>
        <fullName evidence="2">Uncharacterized protein</fullName>
    </submittedName>
</protein>
<dbReference type="AlphaFoldDB" id="A0A9Q1C3K1"/>
<dbReference type="EMBL" id="JAIZAY010000008">
    <property type="protein sequence ID" value="KAJ8037459.1"/>
    <property type="molecule type" value="Genomic_DNA"/>
</dbReference>
<reference evidence="2" key="1">
    <citation type="submission" date="2021-10" db="EMBL/GenBank/DDBJ databases">
        <title>Tropical sea cucumber genome reveals ecological adaptation and Cuvierian tubules defense mechanism.</title>
        <authorList>
            <person name="Chen T."/>
        </authorList>
    </citation>
    <scope>NUCLEOTIDE SEQUENCE</scope>
    <source>
        <strain evidence="2">Nanhai2018</strain>
        <tissue evidence="2">Muscle</tissue>
    </source>
</reference>
<evidence type="ECO:0000313" key="3">
    <source>
        <dbReference type="Proteomes" id="UP001152320"/>
    </source>
</evidence>
<dbReference type="OrthoDB" id="10066002at2759"/>
<sequence>MNQARPQPEHVDAVADQDGDCDVLPTTPCAEKRRRIHFDIRGIISKYARGGITLSAIQKNRAVNPGERKVIVHALVTHLIDTYGENPHSTVKEVLAENLIEEFPCLKDPMGPTGHEAWFIKGMKGRPATGYLEARLRYVRMNLNRVSQEDKTGGKQKQQKPEKQEQHNKKEDFISGSYLLFQIFSLALFKSGV</sequence>